<name>A0A7D9D246_9GAMM</name>
<evidence type="ECO:0000256" key="9">
    <source>
        <dbReference type="ARBA" id="ARBA00022801"/>
    </source>
</evidence>
<dbReference type="GO" id="GO:0004177">
    <property type="term" value="F:aminopeptidase activity"/>
    <property type="evidence" value="ECO:0007669"/>
    <property type="project" value="UniProtKB-KW"/>
</dbReference>
<dbReference type="InterPro" id="IPR002410">
    <property type="entry name" value="Peptidase_S33"/>
</dbReference>
<keyword evidence="9 10" id="KW-0378">Hydrolase</keyword>
<dbReference type="PANTHER" id="PTHR43722">
    <property type="entry name" value="PROLINE IMINOPEPTIDASE"/>
    <property type="match status" value="1"/>
</dbReference>
<feature type="non-terminal residue" evidence="12">
    <location>
        <position position="323"/>
    </location>
</feature>
<dbReference type="InterPro" id="IPR029058">
    <property type="entry name" value="AB_hydrolase_fold"/>
</dbReference>
<evidence type="ECO:0000256" key="10">
    <source>
        <dbReference type="RuleBase" id="RU003421"/>
    </source>
</evidence>
<dbReference type="EC" id="3.4.11.5" evidence="4 10"/>
<comment type="similarity">
    <text evidence="3 10">Belongs to the peptidase S33 family.</text>
</comment>
<evidence type="ECO:0000256" key="1">
    <source>
        <dbReference type="ARBA" id="ARBA00001585"/>
    </source>
</evidence>
<keyword evidence="8 10" id="KW-0645">Protease</keyword>
<feature type="domain" description="AB hydrolase-1" evidence="11">
    <location>
        <begin position="83"/>
        <end position="250"/>
    </location>
</feature>
<dbReference type="GO" id="GO:0005737">
    <property type="term" value="C:cytoplasm"/>
    <property type="evidence" value="ECO:0007669"/>
    <property type="project" value="UniProtKB-SubCell"/>
</dbReference>
<dbReference type="PIRSF" id="PIRSF006431">
    <property type="entry name" value="Pept_S33"/>
    <property type="match status" value="1"/>
</dbReference>
<evidence type="ECO:0000256" key="4">
    <source>
        <dbReference type="ARBA" id="ARBA00012568"/>
    </source>
</evidence>
<evidence type="ECO:0000256" key="3">
    <source>
        <dbReference type="ARBA" id="ARBA00010088"/>
    </source>
</evidence>
<dbReference type="PRINTS" id="PR00793">
    <property type="entry name" value="PROAMNOPTASE"/>
</dbReference>
<dbReference type="Pfam" id="PF00561">
    <property type="entry name" value="Abhydrolase_1"/>
    <property type="match status" value="1"/>
</dbReference>
<sequence>MSFSFSTLLAELLNLKFSLKTKFIGLGSIRLAFETCPFHNAAMTTDATRRELYPPIEPNYTGFLEVGSGHKLYYEECGNPHGKPVVFLHGGPGGGCTAKMRRFWNPDVYRIILFDQRGSGKSTPHASLEDNTTWDLVNDIEILRAALQVEKWQVFGGSWGSTLALAYSQKHPQHVTEIILRGIFMLRKKEIDWFYQHGASEIFPDRWKEYLKPIPKGERGDLLSAFHKRLTSEDSEVRIEAAKAWSTWEGTTSTLLPNADIAADFAADGMALALARIECHYFVNGGFMEEDQLIKNVQRIRNIPAVIVQGRYDVVCPVVSAWE</sequence>
<comment type="catalytic activity">
    <reaction evidence="1 10">
        <text>Release of N-terminal proline from a peptide.</text>
        <dbReference type="EC" id="3.4.11.5"/>
    </reaction>
</comment>
<evidence type="ECO:0000256" key="2">
    <source>
        <dbReference type="ARBA" id="ARBA00004496"/>
    </source>
</evidence>
<evidence type="ECO:0000259" key="11">
    <source>
        <dbReference type="Pfam" id="PF00561"/>
    </source>
</evidence>
<dbReference type="PRINTS" id="PR00111">
    <property type="entry name" value="ABHYDROLASE"/>
</dbReference>
<proteinExistence type="inferred from homology"/>
<evidence type="ECO:0000313" key="12">
    <source>
        <dbReference type="EMBL" id="VUX55968.1"/>
    </source>
</evidence>
<organism evidence="12">
    <name type="scientific">uncultured Woeseiaceae bacterium</name>
    <dbReference type="NCBI Taxonomy" id="1983305"/>
    <lineage>
        <taxon>Bacteria</taxon>
        <taxon>Pseudomonadati</taxon>
        <taxon>Pseudomonadota</taxon>
        <taxon>Gammaproteobacteria</taxon>
        <taxon>Woeseiales</taxon>
        <taxon>Woeseiaceae</taxon>
        <taxon>environmental samples</taxon>
    </lineage>
</organism>
<dbReference type="AlphaFoldDB" id="A0A7D9D246"/>
<keyword evidence="7" id="KW-0963">Cytoplasm</keyword>
<evidence type="ECO:0000256" key="6">
    <source>
        <dbReference type="ARBA" id="ARBA00022438"/>
    </source>
</evidence>
<protein>
    <recommendedName>
        <fullName evidence="5 10">Proline iminopeptidase</fullName>
        <ecNumber evidence="4 10">3.4.11.5</ecNumber>
    </recommendedName>
</protein>
<dbReference type="PANTHER" id="PTHR43722:SF1">
    <property type="entry name" value="PROLINE IMINOPEPTIDASE"/>
    <property type="match status" value="1"/>
</dbReference>
<dbReference type="SUPFAM" id="SSF53474">
    <property type="entry name" value="alpha/beta-Hydrolases"/>
    <property type="match status" value="1"/>
</dbReference>
<gene>
    <name evidence="12" type="primary">pip</name>
    <name evidence="12" type="ORF">JTBM06_V1_190015</name>
</gene>
<comment type="subcellular location">
    <subcellularLocation>
        <location evidence="2">Cytoplasm</location>
    </subcellularLocation>
</comment>
<dbReference type="GO" id="GO:0006508">
    <property type="term" value="P:proteolysis"/>
    <property type="evidence" value="ECO:0007669"/>
    <property type="project" value="UniProtKB-KW"/>
</dbReference>
<evidence type="ECO:0000256" key="8">
    <source>
        <dbReference type="ARBA" id="ARBA00022670"/>
    </source>
</evidence>
<dbReference type="EMBL" id="LR633967">
    <property type="protein sequence ID" value="VUX55968.1"/>
    <property type="molecule type" value="Genomic_DNA"/>
</dbReference>
<reference evidence="12" key="1">
    <citation type="submission" date="2019-07" db="EMBL/GenBank/DDBJ databases">
        <authorList>
            <person name="Weber M."/>
            <person name="Kostadinov I."/>
            <person name="Kostadinov D I."/>
        </authorList>
    </citation>
    <scope>NUCLEOTIDE SEQUENCE</scope>
    <source>
        <strain evidence="12">Gfbio:sag-sample-m06:053724c1-46a9-4a36-b237-ea2bf867836b</strain>
    </source>
</reference>
<accession>A0A7D9D246</accession>
<dbReference type="InterPro" id="IPR005944">
    <property type="entry name" value="Pro_iminopeptidase"/>
</dbReference>
<dbReference type="NCBIfam" id="TIGR01249">
    <property type="entry name" value="pro_imino_pep_1"/>
    <property type="match status" value="1"/>
</dbReference>
<evidence type="ECO:0000256" key="5">
    <source>
        <dbReference type="ARBA" id="ARBA00021843"/>
    </source>
</evidence>
<keyword evidence="6 10" id="KW-0031">Aminopeptidase</keyword>
<dbReference type="Gene3D" id="3.40.50.1820">
    <property type="entry name" value="alpha/beta hydrolase"/>
    <property type="match status" value="1"/>
</dbReference>
<dbReference type="InterPro" id="IPR000073">
    <property type="entry name" value="AB_hydrolase_1"/>
</dbReference>
<evidence type="ECO:0000256" key="7">
    <source>
        <dbReference type="ARBA" id="ARBA00022490"/>
    </source>
</evidence>